<comment type="caution">
    <text evidence="1">The sequence shown here is derived from an EMBL/GenBank/DDBJ whole genome shotgun (WGS) entry which is preliminary data.</text>
</comment>
<reference evidence="2" key="1">
    <citation type="journal article" date="2019" name="Int. J. Syst. Evol. Microbiol.">
        <title>The Global Catalogue of Microorganisms (GCM) 10K type strain sequencing project: providing services to taxonomists for standard genome sequencing and annotation.</title>
        <authorList>
            <consortium name="The Broad Institute Genomics Platform"/>
            <consortium name="The Broad Institute Genome Sequencing Center for Infectious Disease"/>
            <person name="Wu L."/>
            <person name="Ma J."/>
        </authorList>
    </citation>
    <scope>NUCLEOTIDE SEQUENCE [LARGE SCALE GENOMIC DNA]</scope>
    <source>
        <strain evidence="2">CCUG 49018</strain>
    </source>
</reference>
<evidence type="ECO:0000313" key="2">
    <source>
        <dbReference type="Proteomes" id="UP001597182"/>
    </source>
</evidence>
<sequence>MRIQLDLFRSGDGRLEGVVSPPGGGREPFTGVLDLLRVLEGIDLPDRDRGRAADTEDRGVEDD</sequence>
<dbReference type="Proteomes" id="UP001597182">
    <property type="component" value="Unassembled WGS sequence"/>
</dbReference>
<proteinExistence type="predicted"/>
<organism evidence="1 2">
    <name type="scientific">Pseudonocardia benzenivorans</name>
    <dbReference type="NCBI Taxonomy" id="228005"/>
    <lineage>
        <taxon>Bacteria</taxon>
        <taxon>Bacillati</taxon>
        <taxon>Actinomycetota</taxon>
        <taxon>Actinomycetes</taxon>
        <taxon>Pseudonocardiales</taxon>
        <taxon>Pseudonocardiaceae</taxon>
        <taxon>Pseudonocardia</taxon>
    </lineage>
</organism>
<dbReference type="EMBL" id="JBHTMB010000141">
    <property type="protein sequence ID" value="MFD1235042.1"/>
    <property type="molecule type" value="Genomic_DNA"/>
</dbReference>
<keyword evidence="2" id="KW-1185">Reference proteome</keyword>
<evidence type="ECO:0000313" key="1">
    <source>
        <dbReference type="EMBL" id="MFD1235042.1"/>
    </source>
</evidence>
<name>A0ABW3VIQ6_9PSEU</name>
<protein>
    <submittedName>
        <fullName evidence="1">Uncharacterized protein</fullName>
    </submittedName>
</protein>
<dbReference type="RefSeq" id="WP_013677912.1">
    <property type="nucleotide sequence ID" value="NZ_BAABKS010000029.1"/>
</dbReference>
<gene>
    <name evidence="1" type="ORF">ACFQ34_17260</name>
</gene>
<accession>A0ABW3VIQ6</accession>